<proteinExistence type="predicted"/>
<dbReference type="AlphaFoldDB" id="B7J8Q7"/>
<evidence type="ECO:0000313" key="1">
    <source>
        <dbReference type="EMBL" id="ACK79717.1"/>
    </source>
</evidence>
<dbReference type="HOGENOM" id="CLU_3401684_0_0_6"/>
<name>B7J8Q7_ACIF2</name>
<sequence>MQHGTGNFMNARNIISNFLQNMLPFPQLFC</sequence>
<keyword evidence="2" id="KW-1185">Reference proteome</keyword>
<dbReference type="STRING" id="243159.AFE_1225"/>
<accession>B7J8Q7</accession>
<organism evidence="1 2">
    <name type="scientific">Acidithiobacillus ferrooxidans (strain ATCC 23270 / DSM 14882 / CIP 104768 / NCIMB 8455)</name>
    <name type="common">Ferrobacillus ferrooxidans (strain ATCC 23270)</name>
    <dbReference type="NCBI Taxonomy" id="243159"/>
    <lineage>
        <taxon>Bacteria</taxon>
        <taxon>Pseudomonadati</taxon>
        <taxon>Pseudomonadota</taxon>
        <taxon>Acidithiobacillia</taxon>
        <taxon>Acidithiobacillales</taxon>
        <taxon>Acidithiobacillaceae</taxon>
        <taxon>Acidithiobacillus</taxon>
    </lineage>
</organism>
<dbReference type="Proteomes" id="UP000001362">
    <property type="component" value="Chromosome"/>
</dbReference>
<reference evidence="1 2" key="1">
    <citation type="journal article" date="2008" name="BMC Genomics">
        <title>Acidithiobacillus ferrooxidans metabolism: from genome sequence to industrial applications.</title>
        <authorList>
            <person name="Valdes J."/>
            <person name="Pedroso I."/>
            <person name="Quatrini R."/>
            <person name="Dodson R.J."/>
            <person name="Tettelin H."/>
            <person name="Blake R.II."/>
            <person name="Eisen J.A."/>
            <person name="Holmes D.S."/>
        </authorList>
    </citation>
    <scope>NUCLEOTIDE SEQUENCE [LARGE SCALE GENOMIC DNA]</scope>
    <source>
        <strain evidence="2">ATCC 23270 / DSM 14882 / CIP 104768 / NCIMB 8455</strain>
    </source>
</reference>
<gene>
    <name evidence="1" type="ordered locus">AFE_1225</name>
</gene>
<dbReference type="PaxDb" id="243159-AFE_1225"/>
<dbReference type="KEGG" id="afr:AFE_1225"/>
<protein>
    <submittedName>
        <fullName evidence="1">Uncharacterized protein</fullName>
    </submittedName>
</protein>
<dbReference type="EMBL" id="CP001219">
    <property type="protein sequence ID" value="ACK79717.1"/>
    <property type="molecule type" value="Genomic_DNA"/>
</dbReference>
<evidence type="ECO:0000313" key="2">
    <source>
        <dbReference type="Proteomes" id="UP000001362"/>
    </source>
</evidence>